<reference evidence="15" key="1">
    <citation type="submission" date="2022-11" db="EMBL/GenBank/DDBJ databases">
        <title>Biodiversity and phylogenetic relationships of bacteria.</title>
        <authorList>
            <person name="Machado R.A.R."/>
            <person name="Bhat A."/>
            <person name="Loulou A."/>
            <person name="Kallel S."/>
        </authorList>
    </citation>
    <scope>NUCLEOTIDE SEQUENCE</scope>
    <source>
        <strain evidence="15">K-TC2</strain>
    </source>
</reference>
<dbReference type="RefSeq" id="WP_266339768.1">
    <property type="nucleotide sequence ID" value="NZ_JAPKNK010000007.1"/>
</dbReference>
<evidence type="ECO:0000313" key="16">
    <source>
        <dbReference type="Proteomes" id="UP001144805"/>
    </source>
</evidence>
<comment type="catalytic activity">
    <reaction evidence="13">
        <text>a lipid A disaccharide + ATP = a lipid IVA + ADP + H(+)</text>
        <dbReference type="Rhea" id="RHEA:67840"/>
        <dbReference type="ChEBI" id="CHEBI:15378"/>
        <dbReference type="ChEBI" id="CHEBI:30616"/>
        <dbReference type="ChEBI" id="CHEBI:176343"/>
        <dbReference type="ChEBI" id="CHEBI:176425"/>
        <dbReference type="ChEBI" id="CHEBI:456216"/>
        <dbReference type="EC" id="2.7.1.130"/>
    </reaction>
</comment>
<evidence type="ECO:0000256" key="1">
    <source>
        <dbReference type="ARBA" id="ARBA00002274"/>
    </source>
</evidence>
<dbReference type="GO" id="GO:0009244">
    <property type="term" value="P:lipopolysaccharide core region biosynthetic process"/>
    <property type="evidence" value="ECO:0007669"/>
    <property type="project" value="TreeGrafter"/>
</dbReference>
<dbReference type="EC" id="2.7.1.130" evidence="3 13"/>
<evidence type="ECO:0000256" key="7">
    <source>
        <dbReference type="ARBA" id="ARBA00022679"/>
    </source>
</evidence>
<comment type="function">
    <text evidence="1 13">Transfers the gamma-phosphate of ATP to the 4'-position of a tetraacyldisaccharide 1-phosphate intermediate (termed DS-1-P) to form tetraacyldisaccharide 1,4'-bis-phosphate (lipid IVA).</text>
</comment>
<feature type="binding site" evidence="13">
    <location>
        <begin position="54"/>
        <end position="61"/>
    </location>
    <ligand>
        <name>ATP</name>
        <dbReference type="ChEBI" id="CHEBI:30616"/>
    </ligand>
</feature>
<keyword evidence="14" id="KW-0472">Membrane</keyword>
<dbReference type="GO" id="GO:0005524">
    <property type="term" value="F:ATP binding"/>
    <property type="evidence" value="ECO:0007669"/>
    <property type="project" value="UniProtKB-UniRule"/>
</dbReference>
<dbReference type="NCBIfam" id="TIGR00682">
    <property type="entry name" value="lpxK"/>
    <property type="match status" value="1"/>
</dbReference>
<dbReference type="EMBL" id="JAPKNK010000007">
    <property type="protein sequence ID" value="MCX5570797.1"/>
    <property type="molecule type" value="Genomic_DNA"/>
</dbReference>
<protein>
    <recommendedName>
        <fullName evidence="4 13">Tetraacyldisaccharide 4'-kinase</fullName>
        <ecNumber evidence="3 13">2.7.1.130</ecNumber>
    </recommendedName>
    <alternativeName>
        <fullName evidence="12 13">Lipid A 4'-kinase</fullName>
    </alternativeName>
</protein>
<dbReference type="Pfam" id="PF02606">
    <property type="entry name" value="LpxK"/>
    <property type="match status" value="1"/>
</dbReference>
<dbReference type="GO" id="GO:0005886">
    <property type="term" value="C:plasma membrane"/>
    <property type="evidence" value="ECO:0007669"/>
    <property type="project" value="TreeGrafter"/>
</dbReference>
<evidence type="ECO:0000256" key="2">
    <source>
        <dbReference type="ARBA" id="ARBA00004870"/>
    </source>
</evidence>
<accession>A0A9X3IMD5</accession>
<keyword evidence="5 13" id="KW-0444">Lipid biosynthesis</keyword>
<evidence type="ECO:0000256" key="8">
    <source>
        <dbReference type="ARBA" id="ARBA00022741"/>
    </source>
</evidence>
<keyword evidence="11 13" id="KW-0443">Lipid metabolism</keyword>
<evidence type="ECO:0000313" key="15">
    <source>
        <dbReference type="EMBL" id="MCX5570797.1"/>
    </source>
</evidence>
<evidence type="ECO:0000256" key="12">
    <source>
        <dbReference type="ARBA" id="ARBA00029757"/>
    </source>
</evidence>
<evidence type="ECO:0000256" key="11">
    <source>
        <dbReference type="ARBA" id="ARBA00023098"/>
    </source>
</evidence>
<evidence type="ECO:0000256" key="10">
    <source>
        <dbReference type="ARBA" id="ARBA00022840"/>
    </source>
</evidence>
<dbReference type="PANTHER" id="PTHR42724:SF1">
    <property type="entry name" value="TETRAACYLDISACCHARIDE 4'-KINASE, MITOCHONDRIAL-RELATED"/>
    <property type="match status" value="1"/>
</dbReference>
<evidence type="ECO:0000256" key="3">
    <source>
        <dbReference type="ARBA" id="ARBA00012071"/>
    </source>
</evidence>
<evidence type="ECO:0000256" key="13">
    <source>
        <dbReference type="HAMAP-Rule" id="MF_00409"/>
    </source>
</evidence>
<keyword evidence="14" id="KW-1133">Transmembrane helix</keyword>
<dbReference type="GO" id="GO:0009029">
    <property type="term" value="F:lipid-A 4'-kinase activity"/>
    <property type="evidence" value="ECO:0007669"/>
    <property type="project" value="UniProtKB-UniRule"/>
</dbReference>
<keyword evidence="7 13" id="KW-0808">Transferase</keyword>
<dbReference type="Proteomes" id="UP001144805">
    <property type="component" value="Unassembled WGS sequence"/>
</dbReference>
<keyword evidence="8 13" id="KW-0547">Nucleotide-binding</keyword>
<gene>
    <name evidence="13 15" type="primary">lpxK</name>
    <name evidence="15" type="ORF">OSH07_16445</name>
</gene>
<evidence type="ECO:0000256" key="14">
    <source>
        <dbReference type="SAM" id="Phobius"/>
    </source>
</evidence>
<evidence type="ECO:0000256" key="5">
    <source>
        <dbReference type="ARBA" id="ARBA00022516"/>
    </source>
</evidence>
<dbReference type="AlphaFoldDB" id="A0A9X3IMD5"/>
<keyword evidence="16" id="KW-1185">Reference proteome</keyword>
<dbReference type="HAMAP" id="MF_00409">
    <property type="entry name" value="LpxK"/>
    <property type="match status" value="1"/>
</dbReference>
<organism evidence="15 16">
    <name type="scientific">Kaistia nematophila</name>
    <dbReference type="NCBI Taxonomy" id="2994654"/>
    <lineage>
        <taxon>Bacteria</taxon>
        <taxon>Pseudomonadati</taxon>
        <taxon>Pseudomonadota</taxon>
        <taxon>Alphaproteobacteria</taxon>
        <taxon>Hyphomicrobiales</taxon>
        <taxon>Kaistiaceae</taxon>
        <taxon>Kaistia</taxon>
    </lineage>
</organism>
<keyword evidence="14" id="KW-0812">Transmembrane</keyword>
<keyword evidence="9 13" id="KW-0418">Kinase</keyword>
<proteinExistence type="inferred from homology"/>
<dbReference type="PANTHER" id="PTHR42724">
    <property type="entry name" value="TETRAACYLDISACCHARIDE 4'-KINASE"/>
    <property type="match status" value="1"/>
</dbReference>
<comment type="caution">
    <text evidence="15">The sequence shown here is derived from an EMBL/GenBank/DDBJ whole genome shotgun (WGS) entry which is preliminary data.</text>
</comment>
<evidence type="ECO:0000256" key="9">
    <source>
        <dbReference type="ARBA" id="ARBA00022777"/>
    </source>
</evidence>
<dbReference type="SUPFAM" id="SSF52540">
    <property type="entry name" value="P-loop containing nucleoside triphosphate hydrolases"/>
    <property type="match status" value="1"/>
</dbReference>
<dbReference type="InterPro" id="IPR027417">
    <property type="entry name" value="P-loop_NTPase"/>
</dbReference>
<name>A0A9X3IMD5_9HYPH</name>
<feature type="transmembrane region" description="Helical" evidence="14">
    <location>
        <begin position="13"/>
        <end position="30"/>
    </location>
</feature>
<dbReference type="InterPro" id="IPR003758">
    <property type="entry name" value="LpxK"/>
</dbReference>
<keyword evidence="6 13" id="KW-0441">Lipid A biosynthesis</keyword>
<comment type="similarity">
    <text evidence="13">Belongs to the LpxK family.</text>
</comment>
<evidence type="ECO:0000256" key="4">
    <source>
        <dbReference type="ARBA" id="ARBA00016436"/>
    </source>
</evidence>
<evidence type="ECO:0000256" key="6">
    <source>
        <dbReference type="ARBA" id="ARBA00022556"/>
    </source>
</evidence>
<dbReference type="GO" id="GO:0009245">
    <property type="term" value="P:lipid A biosynthetic process"/>
    <property type="evidence" value="ECO:0007669"/>
    <property type="project" value="UniProtKB-UniRule"/>
</dbReference>
<keyword evidence="10 13" id="KW-0067">ATP-binding</keyword>
<comment type="pathway">
    <text evidence="2 13">Glycolipid biosynthesis; lipid IV(A) biosynthesis; lipid IV(A) from (3R)-3-hydroxytetradecanoyl-[acyl-carrier-protein] and UDP-N-acetyl-alpha-D-glucosamine: step 6/6.</text>
</comment>
<sequence>MIRPPHFWSLQRLSVPALLLAPVAGLYGWVAGRRMRQKPKATAAVPVICVGNYVVGGAGKTPTALALARIARAQGLNPGFLTRGYGGTTREPLVVDPDQHDAARVGDEALLLAEAGPVVISPDRPAALPLLASQGVDLIIMDDGFQNPSLRKDLSLIVVDGAAGVGNGRVFPAGPLRAPLRTQIIRTDAVIVVGDGKPGDRMVRRVSRAGKVVLKARLEPAAIRVWGPRSFLAFAGIGRPEKFFNTLDAAGVPLTDVKGFPDHHAYTAEDARKLIARAEADKLDLITTSKDYVRLARKDGDLAALRARTKVFEVRMHFENEARVATLIADVVRRVATR</sequence>